<dbReference type="GO" id="GO:0005886">
    <property type="term" value="C:plasma membrane"/>
    <property type="evidence" value="ECO:0007669"/>
    <property type="project" value="UniProtKB-SubCell"/>
</dbReference>
<proteinExistence type="inferred from homology"/>
<organism evidence="10 11">
    <name type="scientific">Peptoanaerobacter stomatis</name>
    <dbReference type="NCBI Taxonomy" id="796937"/>
    <lineage>
        <taxon>Bacteria</taxon>
        <taxon>Bacillati</taxon>
        <taxon>Bacillota</taxon>
        <taxon>Clostridia</taxon>
        <taxon>Peptostreptococcales</taxon>
        <taxon>Filifactoraceae</taxon>
        <taxon>Peptoanaerobacter</taxon>
    </lineage>
</organism>
<dbReference type="Proteomes" id="UP000006437">
    <property type="component" value="Unassembled WGS sequence"/>
</dbReference>
<evidence type="ECO:0000256" key="5">
    <source>
        <dbReference type="ARBA" id="ARBA00023136"/>
    </source>
</evidence>
<keyword evidence="3 7" id="KW-0812">Transmembrane</keyword>
<reference evidence="10 11" key="1">
    <citation type="submission" date="2011-08" db="EMBL/GenBank/DDBJ databases">
        <title>The Genome Sequence of Eubacteriaceae bacterium ACC19a.</title>
        <authorList>
            <consortium name="The Broad Institute Genome Sequencing Platform"/>
            <person name="Earl A."/>
            <person name="Ward D."/>
            <person name="Feldgarden M."/>
            <person name="Gevers D."/>
            <person name="Sizova M."/>
            <person name="Hazen A."/>
            <person name="Epstein S."/>
            <person name="Young S.K."/>
            <person name="Zeng Q."/>
            <person name="Gargeya S."/>
            <person name="Fitzgerald M."/>
            <person name="Haas B."/>
            <person name="Abouelleil A."/>
            <person name="Alvarado L."/>
            <person name="Arachchi H.M."/>
            <person name="Berlin A."/>
            <person name="Brown A."/>
            <person name="Chapman S.B."/>
            <person name="Chen Z."/>
            <person name="Dunbar C."/>
            <person name="Freedman E."/>
            <person name="Gearin G."/>
            <person name="Gellesch M."/>
            <person name="Goldberg J."/>
            <person name="Griggs A."/>
            <person name="Gujja S."/>
            <person name="Heiman D."/>
            <person name="Howarth C."/>
            <person name="Larson L."/>
            <person name="Lui A."/>
            <person name="MacDonald P.J.P."/>
            <person name="Montmayeur A."/>
            <person name="Murphy C."/>
            <person name="Neiman D."/>
            <person name="Pearson M."/>
            <person name="Priest M."/>
            <person name="Roberts A."/>
            <person name="Saif S."/>
            <person name="Shea T."/>
            <person name="Shenoy N."/>
            <person name="Sisk P."/>
            <person name="Stolte C."/>
            <person name="Sykes S."/>
            <person name="Wortman J."/>
            <person name="Nusbaum C."/>
            <person name="Birren B."/>
        </authorList>
    </citation>
    <scope>NUCLEOTIDE SEQUENCE [LARGE SCALE GENOMIC DNA]</scope>
    <source>
        <strain evidence="10 11">ACC19a</strain>
    </source>
</reference>
<evidence type="ECO:0000256" key="4">
    <source>
        <dbReference type="ARBA" id="ARBA00022989"/>
    </source>
</evidence>
<evidence type="ECO:0000256" key="2">
    <source>
        <dbReference type="ARBA" id="ARBA00022475"/>
    </source>
</evidence>
<protein>
    <recommendedName>
        <fullName evidence="12">MacB-like periplasmic core domain protein</fullName>
    </recommendedName>
</protein>
<evidence type="ECO:0000256" key="3">
    <source>
        <dbReference type="ARBA" id="ARBA00022692"/>
    </source>
</evidence>
<evidence type="ECO:0000313" key="11">
    <source>
        <dbReference type="Proteomes" id="UP000006437"/>
    </source>
</evidence>
<gene>
    <name evidence="10" type="ORF">HMPREF9629_00269</name>
</gene>
<dbReference type="PANTHER" id="PTHR30572">
    <property type="entry name" value="MEMBRANE COMPONENT OF TRANSPORTER-RELATED"/>
    <property type="match status" value="1"/>
</dbReference>
<feature type="transmembrane region" description="Helical" evidence="7">
    <location>
        <begin position="319"/>
        <end position="344"/>
    </location>
</feature>
<dbReference type="InterPro" id="IPR025857">
    <property type="entry name" value="MacB_PCD"/>
</dbReference>
<dbReference type="InterPro" id="IPR003838">
    <property type="entry name" value="ABC3_permease_C"/>
</dbReference>
<dbReference type="BioCyc" id="EBAC796937-HMP:GMGH-269-MONOMER"/>
<sequence length="469" mass="52272">MNKIQLLKMAFTNLFRRKARSILAILGVLIGTASIITMVSIGLGISKNFTDTMKKNESLHVIQIFGISKRNQTPGSQTMKMDDKAIKYLKNIKGVTFATPVKTLNTRVIIGDYVADMNITGIDPEFFDKAHIEFQSGHNLKTGDKFKFIFGSMTAFNFQNYKTGRYIDYSPDGKTPINFVVPKIELTNDPEYKKAKVTGRRYGITREQSENPPKYEVFRAGGVGVIRGEGEYSFSAYTTLETLNLIEKSNKRAENAVGQKNSRYESRNNDQYQSIMIYIEDINLISDITKKLREEGFEFYSIMDEIKEAQKTYAMIQGALGGIGAISLLVAAIGITNTMIMSIYERTREIGVMKVIGASLYDIKRLFLCEAASIGLIGGILGTVLSLIISYVLNFLYSTFGGGGIGMMDMYSYGYMGMGTEQSSVYISYIPPWLVMFGILFSTFIGIVSGYIPAKKAMSLSALESLRNE</sequence>
<dbReference type="Pfam" id="PF12704">
    <property type="entry name" value="MacB_PCD"/>
    <property type="match status" value="1"/>
</dbReference>
<comment type="similarity">
    <text evidence="6">Belongs to the ABC-4 integral membrane protein family.</text>
</comment>
<accession>G9X127</accession>
<dbReference type="PANTHER" id="PTHR30572:SF4">
    <property type="entry name" value="ABC TRANSPORTER PERMEASE YTRF"/>
    <property type="match status" value="1"/>
</dbReference>
<dbReference type="RefSeq" id="WP_009524506.1">
    <property type="nucleotide sequence ID" value="NZ_JH414546.1"/>
</dbReference>
<keyword evidence="4 7" id="KW-1133">Transmembrane helix</keyword>
<dbReference type="HOGENOM" id="CLU_000604_8_7_9"/>
<feature type="domain" description="MacB-like periplasmic core" evidence="9">
    <location>
        <begin position="21"/>
        <end position="143"/>
    </location>
</feature>
<evidence type="ECO:0008006" key="12">
    <source>
        <dbReference type="Google" id="ProtNLM"/>
    </source>
</evidence>
<evidence type="ECO:0000259" key="8">
    <source>
        <dbReference type="Pfam" id="PF02687"/>
    </source>
</evidence>
<dbReference type="PATRIC" id="fig|796937.3.peg.1324"/>
<feature type="transmembrane region" description="Helical" evidence="7">
    <location>
        <begin position="426"/>
        <end position="452"/>
    </location>
</feature>
<dbReference type="AlphaFoldDB" id="G9X127"/>
<feature type="transmembrane region" description="Helical" evidence="7">
    <location>
        <begin position="365"/>
        <end position="389"/>
    </location>
</feature>
<comment type="subcellular location">
    <subcellularLocation>
        <location evidence="1">Cell membrane</location>
        <topology evidence="1">Multi-pass membrane protein</topology>
    </subcellularLocation>
</comment>
<dbReference type="Pfam" id="PF02687">
    <property type="entry name" value="FtsX"/>
    <property type="match status" value="1"/>
</dbReference>
<evidence type="ECO:0000256" key="6">
    <source>
        <dbReference type="ARBA" id="ARBA00038076"/>
    </source>
</evidence>
<keyword evidence="2" id="KW-1003">Cell membrane</keyword>
<dbReference type="InterPro" id="IPR050250">
    <property type="entry name" value="Macrolide_Exporter_MacB"/>
</dbReference>
<dbReference type="GO" id="GO:0022857">
    <property type="term" value="F:transmembrane transporter activity"/>
    <property type="evidence" value="ECO:0007669"/>
    <property type="project" value="TreeGrafter"/>
</dbReference>
<dbReference type="EMBL" id="AFZE01000023">
    <property type="protein sequence ID" value="EHL14720.1"/>
    <property type="molecule type" value="Genomic_DNA"/>
</dbReference>
<evidence type="ECO:0000259" key="9">
    <source>
        <dbReference type="Pfam" id="PF12704"/>
    </source>
</evidence>
<name>G9X127_9FIRM</name>
<keyword evidence="5 7" id="KW-0472">Membrane</keyword>
<evidence type="ECO:0000256" key="1">
    <source>
        <dbReference type="ARBA" id="ARBA00004651"/>
    </source>
</evidence>
<comment type="caution">
    <text evidence="10">The sequence shown here is derived from an EMBL/GenBank/DDBJ whole genome shotgun (WGS) entry which is preliminary data.</text>
</comment>
<evidence type="ECO:0000256" key="7">
    <source>
        <dbReference type="SAM" id="Phobius"/>
    </source>
</evidence>
<feature type="domain" description="ABC3 transporter permease C-terminal" evidence="8">
    <location>
        <begin position="323"/>
        <end position="461"/>
    </location>
</feature>
<evidence type="ECO:0000313" key="10">
    <source>
        <dbReference type="EMBL" id="EHL14720.1"/>
    </source>
</evidence>
<feature type="transmembrane region" description="Helical" evidence="7">
    <location>
        <begin position="21"/>
        <end position="45"/>
    </location>
</feature>